<dbReference type="SUPFAM" id="SSF55307">
    <property type="entry name" value="Tubulin C-terminal domain-like"/>
    <property type="match status" value="1"/>
</dbReference>
<accession>A0AAD1U7M9</accession>
<dbReference type="GO" id="GO:0005874">
    <property type="term" value="C:microtubule"/>
    <property type="evidence" value="ECO:0007669"/>
    <property type="project" value="UniProtKB-KW"/>
</dbReference>
<evidence type="ECO:0000256" key="2">
    <source>
        <dbReference type="ARBA" id="ARBA00022701"/>
    </source>
</evidence>
<dbReference type="Gene3D" id="3.40.50.1440">
    <property type="entry name" value="Tubulin/FtsZ, GTPase domain"/>
    <property type="match status" value="1"/>
</dbReference>
<evidence type="ECO:0000313" key="7">
    <source>
        <dbReference type="Proteomes" id="UP001295684"/>
    </source>
</evidence>
<dbReference type="EMBL" id="CAMPGE010002848">
    <property type="protein sequence ID" value="CAI2361661.1"/>
    <property type="molecule type" value="Genomic_DNA"/>
</dbReference>
<evidence type="ECO:0000256" key="3">
    <source>
        <dbReference type="ARBA" id="ARBA00022741"/>
    </source>
</evidence>
<keyword evidence="3" id="KW-0547">Nucleotide-binding</keyword>
<sequence>MSETIVIAAGGAGTNISAKLWESLQQEQEDNQASGSGYCPQTFFHETSEGLYRPRSVMVDTDPIGIDQAKESLSRLDAFDGKSLAEIDACFISGFESSECLFPKATYEMKDHYYDTLYETIQKQMEACDRTPSLFILSSLCGGAGSGISTNIVDEMDLGKVNKIGYNLVVPDTNLGTLIEPFNCIFGLAYKSKETMSINIDNTQCTKILNKMGILDPTFDEINSLISTNILQITAPLRYKDSQISSFEEIIHNTCSHLGVNKLTTSFAPFVSQLDEPISSCSIDEVYKSCFGSENNLALASHAHDPISVHTNFLGDVKYQEATETVLNYHDKRQPNPEIATKYGLATCKLPQIAFTDKLVNTLMNKHQSCCMLVNSKAIAQIMDRINTQCLKLYSRRATSFSLVGAGLEEGQITEAWEILKELIDKY</sequence>
<dbReference type="GO" id="GO:0005525">
    <property type="term" value="F:GTP binding"/>
    <property type="evidence" value="ECO:0007669"/>
    <property type="project" value="UniProtKB-KW"/>
</dbReference>
<evidence type="ECO:0000313" key="6">
    <source>
        <dbReference type="EMBL" id="CAI2361661.1"/>
    </source>
</evidence>
<dbReference type="PRINTS" id="PR01161">
    <property type="entry name" value="TUBULIN"/>
</dbReference>
<dbReference type="GO" id="GO:0007017">
    <property type="term" value="P:microtubule-based process"/>
    <property type="evidence" value="ECO:0007669"/>
    <property type="project" value="InterPro"/>
</dbReference>
<gene>
    <name evidence="6" type="ORF">ECRASSUSDP1_LOCUS2973</name>
</gene>
<organism evidence="6 7">
    <name type="scientific">Euplotes crassus</name>
    <dbReference type="NCBI Taxonomy" id="5936"/>
    <lineage>
        <taxon>Eukaryota</taxon>
        <taxon>Sar</taxon>
        <taxon>Alveolata</taxon>
        <taxon>Ciliophora</taxon>
        <taxon>Intramacronucleata</taxon>
        <taxon>Spirotrichea</taxon>
        <taxon>Hypotrichia</taxon>
        <taxon>Euplotida</taxon>
        <taxon>Euplotidae</taxon>
        <taxon>Moneuplotes</taxon>
    </lineage>
</organism>
<dbReference type="Proteomes" id="UP001295684">
    <property type="component" value="Unassembled WGS sequence"/>
</dbReference>
<dbReference type="InterPro" id="IPR003008">
    <property type="entry name" value="Tubulin_FtsZ_GTPase"/>
</dbReference>
<dbReference type="InterPro" id="IPR036525">
    <property type="entry name" value="Tubulin/FtsZ_GTPase_sf"/>
</dbReference>
<proteinExistence type="inferred from homology"/>
<dbReference type="Pfam" id="PF03953">
    <property type="entry name" value="Tubulin_C"/>
    <property type="match status" value="1"/>
</dbReference>
<keyword evidence="4" id="KW-0342">GTP-binding</keyword>
<dbReference type="InterPro" id="IPR000217">
    <property type="entry name" value="Tubulin"/>
</dbReference>
<comment type="caution">
    <text evidence="6">The sequence shown here is derived from an EMBL/GenBank/DDBJ whole genome shotgun (WGS) entry which is preliminary data.</text>
</comment>
<dbReference type="InterPro" id="IPR023123">
    <property type="entry name" value="Tubulin_C"/>
</dbReference>
<protein>
    <recommendedName>
        <fullName evidence="5">Tubulin/FtsZ GTPase domain-containing protein</fullName>
    </recommendedName>
</protein>
<evidence type="ECO:0000256" key="4">
    <source>
        <dbReference type="ARBA" id="ARBA00023134"/>
    </source>
</evidence>
<dbReference type="Pfam" id="PF00091">
    <property type="entry name" value="Tubulin"/>
    <property type="match status" value="1"/>
</dbReference>
<dbReference type="AlphaFoldDB" id="A0AAD1U7M9"/>
<keyword evidence="7" id="KW-1185">Reference proteome</keyword>
<dbReference type="SUPFAM" id="SSF52490">
    <property type="entry name" value="Tubulin nucleotide-binding domain-like"/>
    <property type="match status" value="1"/>
</dbReference>
<keyword evidence="2" id="KW-0493">Microtubule</keyword>
<evidence type="ECO:0000259" key="5">
    <source>
        <dbReference type="SMART" id="SM00864"/>
    </source>
</evidence>
<dbReference type="Gene3D" id="1.10.287.600">
    <property type="entry name" value="Helix hairpin bin"/>
    <property type="match status" value="1"/>
</dbReference>
<dbReference type="InterPro" id="IPR008280">
    <property type="entry name" value="Tub_FtsZ_C"/>
</dbReference>
<dbReference type="SMART" id="SM00864">
    <property type="entry name" value="Tubulin"/>
    <property type="match status" value="1"/>
</dbReference>
<evidence type="ECO:0000256" key="1">
    <source>
        <dbReference type="ARBA" id="ARBA00009636"/>
    </source>
</evidence>
<reference evidence="6" key="1">
    <citation type="submission" date="2023-07" db="EMBL/GenBank/DDBJ databases">
        <authorList>
            <consortium name="AG Swart"/>
            <person name="Singh M."/>
            <person name="Singh A."/>
            <person name="Seah K."/>
            <person name="Emmerich C."/>
        </authorList>
    </citation>
    <scope>NUCLEOTIDE SEQUENCE</scope>
    <source>
        <strain evidence="6">DP1</strain>
    </source>
</reference>
<feature type="domain" description="Tubulin/FtsZ GTPase" evidence="5">
    <location>
        <begin position="40"/>
        <end position="242"/>
    </location>
</feature>
<dbReference type="PANTHER" id="PTHR11588">
    <property type="entry name" value="TUBULIN"/>
    <property type="match status" value="1"/>
</dbReference>
<dbReference type="InterPro" id="IPR018316">
    <property type="entry name" value="Tubulin/FtsZ_2-layer-sand-dom"/>
</dbReference>
<comment type="similarity">
    <text evidence="1">Belongs to the tubulin family.</text>
</comment>
<name>A0AAD1U7M9_EUPCR</name>